<gene>
    <name evidence="3" type="ordered locus">UWK_00404</name>
</gene>
<dbReference type="Proteomes" id="UP000011721">
    <property type="component" value="Chromosome"/>
</dbReference>
<evidence type="ECO:0000259" key="2">
    <source>
        <dbReference type="PROSITE" id="PS50268"/>
    </source>
</evidence>
<sequence>MFGADILTTDEDTSVTTTVTELLANDSDVEGPLEFVALGNGLHGTVSQDGNGSITFVPEPDYSGNDAGFDYTVADADGNQSITFVQVHVAAVNDAPEIISTSISTNEDQPIVFDAAVIEQFIQDRDGESPSIGAITNISGGVVTEENGIYTFTPDGDYHGDATLDYTAEDAHGAAVSGRLHIDILSVNDATDFGDDTLITDEEVAVSTTISALMANDHDRDGELRFIGLGAPSHGTLMSTENGDIVFTPDADYSGSQAGFEYTVEDAEGNRESTMVPVQVLGINDAPTILYDQRFINEDQAIVFTQQEMASFIDDPDGDQFTFTSLSAISGGSFSQDKGVYTYTPDADFYGSGQFSYTVSDGQGMEVTGSMTIHIAPVNDLPKMATTTATMTEDGEITFDSATLMAGASDIEDETDLRFMGISASTGGDGWLDENGLLHFLPDEDFFGIATLRYSVADTEAGIGTGLIVVNVLGENDIPQAMDDDHILAWSNNSYDNVYSSAVLLANDTDVDGDTLQITGFGNAEYGTVSQDVNGFIHYQATSDDWVGIDTLTYTITDGNGGESQATATIDVKLNTSPDAYSEILFSQEDIIAVFDQETLLANDTDVDGDTLFITGVGNATHGTVTLRGDGKIEFTPELNFNNNYPGQASFEYTVSDGISDPVSAVAFVDLDPVNDAPILVPERIEGAVEDNSFEFNAAQLIANDYDIEMDSVYESDSFSFTGVVGAAHGILSYDSGTGAIYYNPHANFCGVETFQYQVTDSFGAVSTGTSEIYVQPVNDNPVAQEDIASPAETHIWNKYSIAGLVANDFDVDGDSLTIVSPYVSSGSANVKVEGGYLWVQPSGGERHVEVSYTVSDGHGGTAPSRLIMNQIVEHNFAPELSIQSVDWSHDSYVNFYDVYFNIAVYDRNYGDTVTVSAAQVSHGTVYKNSNSSFYYHGVLQYGIPASFTLTGVDQRGASGTMYIQMWGGTEDAEPGYQNYTFRYLYSPVILDLDGDGVELLGIEEGVTFDWNRDTIAESSGWVAADDGFLVYDHNHDGAVTRADELMLKEYLPGATTDLEGLQAFDSNNDGIFSKEDAAWSDFGIWQDKNSNGISDEGEFKTLDDAGISDIELKSDGKEEVIAGNTVFGSTVYHLEDGSSAEVGDVALRGEELAFTEGLPAEESDAIPLAAGETQPIIQEEPEKECTETQDSASGDENTPHTEADQEISEAEINRIAQQLQSDAAAGSNFTDSAGNSTTEDIIVFDQFDDALQPDDVDDGALALAA</sequence>
<dbReference type="InterPro" id="IPR036439">
    <property type="entry name" value="Dockerin_dom_sf"/>
</dbReference>
<feature type="region of interest" description="Disordered" evidence="1">
    <location>
        <begin position="1173"/>
        <end position="1207"/>
    </location>
</feature>
<protein>
    <recommendedName>
        <fullName evidence="2">Cadherin domain-containing protein</fullName>
    </recommendedName>
</protein>
<feature type="domain" description="Cadherin" evidence="2">
    <location>
        <begin position="11"/>
        <end position="98"/>
    </location>
</feature>
<dbReference type="GO" id="GO:0004553">
    <property type="term" value="F:hydrolase activity, hydrolyzing O-glycosyl compounds"/>
    <property type="evidence" value="ECO:0007669"/>
    <property type="project" value="InterPro"/>
</dbReference>
<dbReference type="PANTHER" id="PTHR39431:SF1">
    <property type="entry name" value="FRPA_C-RELATED PROTEIN"/>
    <property type="match status" value="1"/>
</dbReference>
<dbReference type="eggNOG" id="COG5295">
    <property type="taxonomic scope" value="Bacteria"/>
</dbReference>
<dbReference type="GO" id="GO:0016020">
    <property type="term" value="C:membrane"/>
    <property type="evidence" value="ECO:0007669"/>
    <property type="project" value="InterPro"/>
</dbReference>
<dbReference type="NCBIfam" id="NF012211">
    <property type="entry name" value="tand_rpt_95"/>
    <property type="match status" value="8"/>
</dbReference>
<keyword evidence="4" id="KW-1185">Reference proteome</keyword>
<evidence type="ECO:0000313" key="4">
    <source>
        <dbReference type="Proteomes" id="UP000011721"/>
    </source>
</evidence>
<dbReference type="SUPFAM" id="SSF49313">
    <property type="entry name" value="Cadherin-like"/>
    <property type="match status" value="2"/>
</dbReference>
<proteinExistence type="predicted"/>
<dbReference type="AlphaFoldDB" id="M1NB21"/>
<dbReference type="GO" id="GO:0000272">
    <property type="term" value="P:polysaccharide catabolic process"/>
    <property type="evidence" value="ECO:0007669"/>
    <property type="project" value="InterPro"/>
</dbReference>
<dbReference type="Pfam" id="PF17963">
    <property type="entry name" value="Big_9"/>
    <property type="match status" value="3"/>
</dbReference>
<organism evidence="3 4">
    <name type="scientific">Desulfocapsa sulfexigens (strain DSM 10523 / SB164P1)</name>
    <dbReference type="NCBI Taxonomy" id="1167006"/>
    <lineage>
        <taxon>Bacteria</taxon>
        <taxon>Pseudomonadati</taxon>
        <taxon>Thermodesulfobacteriota</taxon>
        <taxon>Desulfobulbia</taxon>
        <taxon>Desulfobulbales</taxon>
        <taxon>Desulfocapsaceae</taxon>
        <taxon>Desulfocapsa</taxon>
    </lineage>
</organism>
<dbReference type="PANTHER" id="PTHR39431">
    <property type="entry name" value="FRPA/C-RELATED PROTEIN"/>
    <property type="match status" value="1"/>
</dbReference>
<dbReference type="InterPro" id="IPR002105">
    <property type="entry name" value="Dockerin_1_rpt"/>
</dbReference>
<reference evidence="4" key="1">
    <citation type="journal article" date="2013" name="Stand. Genomic Sci.">
        <title>Complete genome sequence of Desulfocapsa sulfexigens, a marine deltaproteobacterium specialized in disproportionating inorganic sulfur compounds.</title>
        <authorList>
            <person name="Finster K.W."/>
            <person name="Kjeldsen K.U."/>
            <person name="Kube M."/>
            <person name="Reinhardt R."/>
            <person name="Mussmann M."/>
            <person name="Amann R."/>
            <person name="Schreiber L."/>
        </authorList>
    </citation>
    <scope>NUCLEOTIDE SEQUENCE [LARGE SCALE GENOMIC DNA]</scope>
    <source>
        <strain evidence="4">DSM 10523 / SB164P1</strain>
    </source>
</reference>
<dbReference type="InterPro" id="IPR002126">
    <property type="entry name" value="Cadherin-like_dom"/>
</dbReference>
<name>M1NB21_DESSD</name>
<dbReference type="eggNOG" id="COG2931">
    <property type="taxonomic scope" value="Bacteria"/>
</dbReference>
<dbReference type="InterPro" id="IPR041690">
    <property type="entry name" value="Cadherin_5"/>
</dbReference>
<dbReference type="Pfam" id="PF00404">
    <property type="entry name" value="Dockerin_1"/>
    <property type="match status" value="1"/>
</dbReference>
<dbReference type="Gene3D" id="2.60.40.3440">
    <property type="match status" value="3"/>
</dbReference>
<dbReference type="STRING" id="1167006.UWK_00404"/>
<dbReference type="GO" id="GO:0005509">
    <property type="term" value="F:calcium ion binding"/>
    <property type="evidence" value="ECO:0007669"/>
    <property type="project" value="InterPro"/>
</dbReference>
<dbReference type="KEGG" id="dsf:UWK_00404"/>
<dbReference type="HOGENOM" id="CLU_006798_0_0_7"/>
<evidence type="ECO:0000313" key="3">
    <source>
        <dbReference type="EMBL" id="AGF76989.1"/>
    </source>
</evidence>
<evidence type="ECO:0000256" key="1">
    <source>
        <dbReference type="SAM" id="MobiDB-lite"/>
    </source>
</evidence>
<dbReference type="EMBL" id="CP003985">
    <property type="protein sequence ID" value="AGF76989.1"/>
    <property type="molecule type" value="Genomic_DNA"/>
</dbReference>
<accession>M1NB21</accession>
<dbReference type="SUPFAM" id="SSF63446">
    <property type="entry name" value="Type I dockerin domain"/>
    <property type="match status" value="1"/>
</dbReference>
<dbReference type="Gene3D" id="2.60.40.2810">
    <property type="match status" value="3"/>
</dbReference>
<dbReference type="PROSITE" id="PS50268">
    <property type="entry name" value="CADHERIN_2"/>
    <property type="match status" value="1"/>
</dbReference>
<dbReference type="PATRIC" id="fig|1167006.5.peg.455"/>
<dbReference type="GO" id="GO:0007156">
    <property type="term" value="P:homophilic cell adhesion via plasma membrane adhesion molecules"/>
    <property type="evidence" value="ECO:0007669"/>
    <property type="project" value="InterPro"/>
</dbReference>
<dbReference type="Pfam" id="PF17892">
    <property type="entry name" value="Cadherin_5"/>
    <property type="match status" value="6"/>
</dbReference>
<dbReference type="InterPro" id="IPR015919">
    <property type="entry name" value="Cadherin-like_sf"/>
</dbReference>